<dbReference type="GO" id="GO:0005694">
    <property type="term" value="C:chromosome"/>
    <property type="evidence" value="ECO:0007669"/>
    <property type="project" value="TreeGrafter"/>
</dbReference>
<dbReference type="GO" id="GO:0003677">
    <property type="term" value="F:DNA binding"/>
    <property type="evidence" value="ECO:0007669"/>
    <property type="project" value="UniProtKB-KW"/>
</dbReference>
<feature type="compositionally biased region" description="Basic and acidic residues" evidence="8">
    <location>
        <begin position="696"/>
        <end position="751"/>
    </location>
</feature>
<keyword evidence="4" id="KW-0238">DNA-binding</keyword>
<accession>A0A0L0W189</accession>
<protein>
    <recommendedName>
        <fullName evidence="7">DNA 3'-5' helicase</fullName>
        <ecNumber evidence="7">5.6.2.4</ecNumber>
    </recommendedName>
</protein>
<dbReference type="Gene3D" id="3.40.50.300">
    <property type="entry name" value="P-loop containing nucleotide triphosphate hydrolases"/>
    <property type="match status" value="2"/>
</dbReference>
<evidence type="ECO:0000256" key="2">
    <source>
        <dbReference type="ARBA" id="ARBA00022741"/>
    </source>
</evidence>
<dbReference type="AlphaFoldDB" id="A0A0L0W189"/>
<dbReference type="Proteomes" id="UP000054564">
    <property type="component" value="Unassembled WGS sequence"/>
</dbReference>
<feature type="compositionally biased region" description="Polar residues" evidence="8">
    <location>
        <begin position="789"/>
        <end position="798"/>
    </location>
</feature>
<organism evidence="11 12">
    <name type="scientific">Puccinia striiformis f. sp. tritici PST-78</name>
    <dbReference type="NCBI Taxonomy" id="1165861"/>
    <lineage>
        <taxon>Eukaryota</taxon>
        <taxon>Fungi</taxon>
        <taxon>Dikarya</taxon>
        <taxon>Basidiomycota</taxon>
        <taxon>Pucciniomycotina</taxon>
        <taxon>Pucciniomycetes</taxon>
        <taxon>Pucciniales</taxon>
        <taxon>Pucciniaceae</taxon>
        <taxon>Puccinia</taxon>
    </lineage>
</organism>
<evidence type="ECO:0000256" key="4">
    <source>
        <dbReference type="ARBA" id="ARBA00023125"/>
    </source>
</evidence>
<evidence type="ECO:0000256" key="1">
    <source>
        <dbReference type="ARBA" id="ARBA00005446"/>
    </source>
</evidence>
<evidence type="ECO:0000259" key="10">
    <source>
        <dbReference type="PROSITE" id="PS51194"/>
    </source>
</evidence>
<dbReference type="EC" id="5.6.2.4" evidence="7"/>
<keyword evidence="3" id="KW-0067">ATP-binding</keyword>
<dbReference type="InterPro" id="IPR011545">
    <property type="entry name" value="DEAD/DEAH_box_helicase_dom"/>
</dbReference>
<evidence type="ECO:0000313" key="12">
    <source>
        <dbReference type="Proteomes" id="UP000054564"/>
    </source>
</evidence>
<feature type="compositionally biased region" description="Basic and acidic residues" evidence="8">
    <location>
        <begin position="775"/>
        <end position="786"/>
    </location>
</feature>
<dbReference type="GO" id="GO:0005737">
    <property type="term" value="C:cytoplasm"/>
    <property type="evidence" value="ECO:0007669"/>
    <property type="project" value="TreeGrafter"/>
</dbReference>
<dbReference type="PROSITE" id="PS51192">
    <property type="entry name" value="HELICASE_ATP_BIND_1"/>
    <property type="match status" value="1"/>
</dbReference>
<keyword evidence="12" id="KW-1185">Reference proteome</keyword>
<dbReference type="PROSITE" id="PS51194">
    <property type="entry name" value="HELICASE_CTER"/>
    <property type="match status" value="1"/>
</dbReference>
<dbReference type="Pfam" id="PF00270">
    <property type="entry name" value="DEAD"/>
    <property type="match status" value="1"/>
</dbReference>
<dbReference type="InterPro" id="IPR027417">
    <property type="entry name" value="P-loop_NTPase"/>
</dbReference>
<evidence type="ECO:0000256" key="3">
    <source>
        <dbReference type="ARBA" id="ARBA00022840"/>
    </source>
</evidence>
<evidence type="ECO:0000259" key="9">
    <source>
        <dbReference type="PROSITE" id="PS51192"/>
    </source>
</evidence>
<evidence type="ECO:0000256" key="5">
    <source>
        <dbReference type="ARBA" id="ARBA00023235"/>
    </source>
</evidence>
<dbReference type="GO" id="GO:0000724">
    <property type="term" value="P:double-strand break repair via homologous recombination"/>
    <property type="evidence" value="ECO:0007669"/>
    <property type="project" value="TreeGrafter"/>
</dbReference>
<feature type="domain" description="Helicase C-terminal" evidence="10">
    <location>
        <begin position="295"/>
        <end position="464"/>
    </location>
</feature>
<dbReference type="PANTHER" id="PTHR13710">
    <property type="entry name" value="DNA HELICASE RECQ FAMILY MEMBER"/>
    <property type="match status" value="1"/>
</dbReference>
<feature type="domain" description="Helicase ATP-binding" evidence="9">
    <location>
        <begin position="71"/>
        <end position="266"/>
    </location>
</feature>
<gene>
    <name evidence="11" type="ORF">PSTG_01488</name>
</gene>
<evidence type="ECO:0000256" key="7">
    <source>
        <dbReference type="ARBA" id="ARBA00034808"/>
    </source>
</evidence>
<dbReference type="GO" id="GO:0009378">
    <property type="term" value="F:four-way junction helicase activity"/>
    <property type="evidence" value="ECO:0007669"/>
    <property type="project" value="TreeGrafter"/>
</dbReference>
<evidence type="ECO:0000256" key="6">
    <source>
        <dbReference type="ARBA" id="ARBA00034617"/>
    </source>
</evidence>
<keyword evidence="5" id="KW-0413">Isomerase</keyword>
<comment type="similarity">
    <text evidence="1">Belongs to the helicase family. RecQ subfamily.</text>
</comment>
<dbReference type="InterPro" id="IPR014001">
    <property type="entry name" value="Helicase_ATP-bd"/>
</dbReference>
<dbReference type="GO" id="GO:0043138">
    <property type="term" value="F:3'-5' DNA helicase activity"/>
    <property type="evidence" value="ECO:0007669"/>
    <property type="project" value="UniProtKB-EC"/>
</dbReference>
<dbReference type="Pfam" id="PF00271">
    <property type="entry name" value="Helicase_C"/>
    <property type="match status" value="1"/>
</dbReference>
<dbReference type="GO" id="GO:0005524">
    <property type="term" value="F:ATP binding"/>
    <property type="evidence" value="ECO:0007669"/>
    <property type="project" value="UniProtKB-KW"/>
</dbReference>
<sequence length="798" mass="89703">MSDSDSSSDGTTEVIQDEPDPWPTPPTGKKTALTLSKNITKLNDKDLRALIQKRARERYGEEAKEIQISAVMDLVRRRNSFVLAGTGYGKSRIAEMYWDLFPKYKKAVVLSLNPLDTLGDNQVEEKKNAKNPISAVNLTKMNLTDEVAREILQGKYLFIYLSPEVLLNSSIFHDIFFDRDFRDWLISTVVDEAHMVFIWGLVASGRAKKIISHLKHQDRAIFRPLYGKLGSKLILTNGVPILLLSATCRPVAIAGILKSLKLTEDNISFSRAELTRPEIRILRVTMTSSFKSCDDLSQLYGPQSQTPDEKVVPSLVYGTSRASTMQALKSANTSRGTIGGQNNPYSNFARRYHSCTGDKTKLDVINDFSQDKVAVISCTMALGLGQNWKRVRMVVHFGRGDPASLFQMIGRTGRDGRPGLAIIFVEPHRKNGKNCVEDFEDDDPMNQTEDDRMDAFAITPVCLRIAFSLDNLLGYIPLRCNDPNVVLEKEREIKSGFVPCGCSNCKPEEHCVIMRNLKNLSVDNFTSFLARPVDLPSEVNLENPVTLTVAEVICPAQTKRPLAPFLESFATHLVDRFRDFFTSEYDLDCCYFEADEVFGIQDARAAVLATEKGFQKDRLEAIVGGLLTSQMEFLHICIEDYRRTKTYKEYTRVEQAKSAAQSLILSNSQPIPVEHYDPSIFASSSALQQGPKKTKKQQEAEKRKLQTAAKRELRKAQKAVDDHKRKEEAKRKKEERAKKQAETDANKENRVHQSSKRKASKDVGTNSKAKSQKRARVESESQKSAEGEFNQSHSSGTI</sequence>
<proteinExistence type="inferred from homology"/>
<dbReference type="SUPFAM" id="SSF52540">
    <property type="entry name" value="P-loop containing nucleoside triphosphate hydrolases"/>
    <property type="match status" value="1"/>
</dbReference>
<dbReference type="PANTHER" id="PTHR13710:SF105">
    <property type="entry name" value="ATP-DEPENDENT DNA HELICASE Q1"/>
    <property type="match status" value="1"/>
</dbReference>
<dbReference type="EMBL" id="AJIL01000008">
    <property type="protein sequence ID" value="KNF05274.1"/>
    <property type="molecule type" value="Genomic_DNA"/>
</dbReference>
<comment type="caution">
    <text evidence="11">The sequence shown here is derived from an EMBL/GenBank/DDBJ whole genome shotgun (WGS) entry which is preliminary data.</text>
</comment>
<feature type="region of interest" description="Disordered" evidence="8">
    <location>
        <begin position="684"/>
        <end position="798"/>
    </location>
</feature>
<dbReference type="InterPro" id="IPR001650">
    <property type="entry name" value="Helicase_C-like"/>
</dbReference>
<evidence type="ECO:0000313" key="11">
    <source>
        <dbReference type="EMBL" id="KNF05274.1"/>
    </source>
</evidence>
<name>A0A0L0W189_9BASI</name>
<evidence type="ECO:0000256" key="8">
    <source>
        <dbReference type="SAM" id="MobiDB-lite"/>
    </source>
</evidence>
<keyword evidence="2" id="KW-0547">Nucleotide-binding</keyword>
<reference evidence="12" key="1">
    <citation type="submission" date="2014-03" db="EMBL/GenBank/DDBJ databases">
        <title>The Genome Sequence of Puccinia striiformis f. sp. tritici PST-78.</title>
        <authorList>
            <consortium name="The Broad Institute Genome Sequencing Platform"/>
            <person name="Cuomo C."/>
            <person name="Hulbert S."/>
            <person name="Chen X."/>
            <person name="Walker B."/>
            <person name="Young S.K."/>
            <person name="Zeng Q."/>
            <person name="Gargeya S."/>
            <person name="Fitzgerald M."/>
            <person name="Haas B."/>
            <person name="Abouelleil A."/>
            <person name="Alvarado L."/>
            <person name="Arachchi H.M."/>
            <person name="Berlin A.M."/>
            <person name="Chapman S.B."/>
            <person name="Goldberg J."/>
            <person name="Griggs A."/>
            <person name="Gujja S."/>
            <person name="Hansen M."/>
            <person name="Howarth C."/>
            <person name="Imamovic A."/>
            <person name="Larimer J."/>
            <person name="McCowan C."/>
            <person name="Montmayeur A."/>
            <person name="Murphy C."/>
            <person name="Neiman D."/>
            <person name="Pearson M."/>
            <person name="Priest M."/>
            <person name="Roberts A."/>
            <person name="Saif S."/>
            <person name="Shea T."/>
            <person name="Sisk P."/>
            <person name="Sykes S."/>
            <person name="Wortman J."/>
            <person name="Nusbaum C."/>
            <person name="Birren B."/>
        </authorList>
    </citation>
    <scope>NUCLEOTIDE SEQUENCE [LARGE SCALE GENOMIC DNA]</scope>
    <source>
        <strain evidence="12">race PST-78</strain>
    </source>
</reference>
<dbReference type="STRING" id="1165861.A0A0L0W189"/>
<comment type="catalytic activity">
    <reaction evidence="6">
        <text>Couples ATP hydrolysis with the unwinding of duplex DNA by translocating in the 3'-5' direction.</text>
        <dbReference type="EC" id="5.6.2.4"/>
    </reaction>
</comment>
<feature type="region of interest" description="Disordered" evidence="8">
    <location>
        <begin position="1"/>
        <end position="29"/>
    </location>
</feature>
<dbReference type="SMART" id="SM00490">
    <property type="entry name" value="HELICc"/>
    <property type="match status" value="1"/>
</dbReference>